<keyword evidence="4" id="KW-1185">Reference proteome</keyword>
<dbReference type="EMBL" id="JBHFEH010000003">
    <property type="protein sequence ID" value="KAL2057968.1"/>
    <property type="molecule type" value="Genomic_DNA"/>
</dbReference>
<evidence type="ECO:0000313" key="3">
    <source>
        <dbReference type="EMBL" id="KAL2057968.1"/>
    </source>
</evidence>
<evidence type="ECO:0000259" key="2">
    <source>
        <dbReference type="Pfam" id="PF23566"/>
    </source>
</evidence>
<dbReference type="InterPro" id="IPR057512">
    <property type="entry name" value="RTG2_C"/>
</dbReference>
<dbReference type="Pfam" id="PF23566">
    <property type="entry name" value="RTG2_C"/>
    <property type="match status" value="1"/>
</dbReference>
<feature type="domain" description="RTG2 C-terminal" evidence="2">
    <location>
        <begin position="366"/>
        <end position="579"/>
    </location>
</feature>
<proteinExistence type="predicted"/>
<sequence>MQPRRIIKHWSISAGRYRLLEISRPYEFLLLRLSAIAAIAEDPSSNGVRFSISDLSPPNSRSMPTIYQDRSGISLYDAQNSSEAKTPIPTAIIEDLLAALLRFKRTCQDFGVPDSNIRVVATEATRNAINRDDLLNQIEQRTKWKVQLLAKEEEGRLGAMGIASSIDHIEGICMDMGGGSVQLTWVIKKPNGEVDMGPSVSFPYGAAALMSELSKLGSQEHDDLQGGIAIKLQTALEKDLQIPSSLLEAAKRGDGFDIYLSGGGFRGWGFLLMSREKNQPYPIPIVNGYSVSSSTFFSNLSEPPTNIASHRISSRREYQIPAVQLLIRALAQSQMDVSSVTFAQGGVREGLLYDGLPSSIRAQSSLVAATLPYAPPSAAALISLLRDGTPDCIDHELLTSTVNMLYVHGPVPKDIRASAALRSTTTGILASANGLSHRDRALLALVLCERWGVGIPNADIEFLFNITRICGPSMSWWAKYIGRVAQGIANLYPAGVIRGEDKKVALEAMFPPAKRLGWDKGSEALGSQTERCQVKMTILSSEVEVAGLVNEWAIDLTKLGKKKRSNKGLSGLPVYVEVTRGKTT</sequence>
<feature type="domain" description="Ppx/GppA phosphatase N-terminal" evidence="1">
    <location>
        <begin position="61"/>
        <end position="212"/>
    </location>
</feature>
<evidence type="ECO:0008006" key="5">
    <source>
        <dbReference type="Google" id="ProtNLM"/>
    </source>
</evidence>
<dbReference type="Gene3D" id="3.30.420.40">
    <property type="match status" value="1"/>
</dbReference>
<accession>A0ABR4BPN7</accession>
<dbReference type="Pfam" id="PF02541">
    <property type="entry name" value="Ppx-GppA"/>
    <property type="match status" value="1"/>
</dbReference>
<dbReference type="InterPro" id="IPR003695">
    <property type="entry name" value="Ppx_GppA_N"/>
</dbReference>
<dbReference type="PANTHER" id="PTHR30005:SF0">
    <property type="entry name" value="RETROGRADE REGULATION PROTEIN 2"/>
    <property type="match status" value="1"/>
</dbReference>
<evidence type="ECO:0000259" key="1">
    <source>
        <dbReference type="Pfam" id="PF02541"/>
    </source>
</evidence>
<dbReference type="InterPro" id="IPR043129">
    <property type="entry name" value="ATPase_NBD"/>
</dbReference>
<protein>
    <recommendedName>
        <fullName evidence="5">Ppx/GppA phosphatase domain-containing protein</fullName>
    </recommendedName>
</protein>
<gene>
    <name evidence="3" type="ORF">ABVK25_001585</name>
</gene>
<dbReference type="PANTHER" id="PTHR30005">
    <property type="entry name" value="EXOPOLYPHOSPHATASE"/>
    <property type="match status" value="1"/>
</dbReference>
<dbReference type="Proteomes" id="UP001590951">
    <property type="component" value="Unassembled WGS sequence"/>
</dbReference>
<reference evidence="3 4" key="1">
    <citation type="submission" date="2024-09" db="EMBL/GenBank/DDBJ databases">
        <title>Rethinking Asexuality: The Enigmatic Case of Functional Sexual Genes in Lepraria (Stereocaulaceae).</title>
        <authorList>
            <person name="Doellman M."/>
            <person name="Sun Y."/>
            <person name="Barcenas-Pena A."/>
            <person name="Lumbsch H.T."/>
            <person name="Grewe F."/>
        </authorList>
    </citation>
    <scope>NUCLEOTIDE SEQUENCE [LARGE SCALE GENOMIC DNA]</scope>
    <source>
        <strain evidence="3 4">Grewe 0041</strain>
    </source>
</reference>
<organism evidence="3 4">
    <name type="scientific">Lepraria finkii</name>
    <dbReference type="NCBI Taxonomy" id="1340010"/>
    <lineage>
        <taxon>Eukaryota</taxon>
        <taxon>Fungi</taxon>
        <taxon>Dikarya</taxon>
        <taxon>Ascomycota</taxon>
        <taxon>Pezizomycotina</taxon>
        <taxon>Lecanoromycetes</taxon>
        <taxon>OSLEUM clade</taxon>
        <taxon>Lecanoromycetidae</taxon>
        <taxon>Lecanorales</taxon>
        <taxon>Lecanorineae</taxon>
        <taxon>Stereocaulaceae</taxon>
        <taxon>Lepraria</taxon>
    </lineage>
</organism>
<dbReference type="InterPro" id="IPR050273">
    <property type="entry name" value="GppA/Ppx_hydrolase"/>
</dbReference>
<name>A0ABR4BPN7_9LECA</name>
<comment type="caution">
    <text evidence="3">The sequence shown here is derived from an EMBL/GenBank/DDBJ whole genome shotgun (WGS) entry which is preliminary data.</text>
</comment>
<evidence type="ECO:0000313" key="4">
    <source>
        <dbReference type="Proteomes" id="UP001590951"/>
    </source>
</evidence>
<dbReference type="SUPFAM" id="SSF53067">
    <property type="entry name" value="Actin-like ATPase domain"/>
    <property type="match status" value="2"/>
</dbReference>
<dbReference type="Gene3D" id="3.30.420.150">
    <property type="entry name" value="Exopolyphosphatase. Domain 2"/>
    <property type="match status" value="1"/>
</dbReference>